<dbReference type="InterPro" id="IPR005119">
    <property type="entry name" value="LysR_subst-bd"/>
</dbReference>
<dbReference type="Pfam" id="PF00126">
    <property type="entry name" value="HTH_1"/>
    <property type="match status" value="1"/>
</dbReference>
<dbReference type="PANTHER" id="PTHR30126:SF2">
    <property type="entry name" value="HTH-TYPE TRANSCRIPTIONAL REGULATOR YJIE"/>
    <property type="match status" value="1"/>
</dbReference>
<evidence type="ECO:0000256" key="1">
    <source>
        <dbReference type="ARBA" id="ARBA00009437"/>
    </source>
</evidence>
<evidence type="ECO:0000256" key="4">
    <source>
        <dbReference type="ARBA" id="ARBA00023163"/>
    </source>
</evidence>
<protein>
    <submittedName>
        <fullName evidence="6">Transcriptional regulator</fullName>
    </submittedName>
</protein>
<dbReference type="SUPFAM" id="SSF53850">
    <property type="entry name" value="Periplasmic binding protein-like II"/>
    <property type="match status" value="1"/>
</dbReference>
<dbReference type="EMBL" id="AP018933">
    <property type="protein sequence ID" value="BBG30228.1"/>
    <property type="molecule type" value="Genomic_DNA"/>
</dbReference>
<evidence type="ECO:0000313" key="7">
    <source>
        <dbReference type="Proteomes" id="UP000267342"/>
    </source>
</evidence>
<dbReference type="FunFam" id="1.10.10.10:FF:000001">
    <property type="entry name" value="LysR family transcriptional regulator"/>
    <property type="match status" value="1"/>
</dbReference>
<dbReference type="PROSITE" id="PS50931">
    <property type="entry name" value="HTH_LYSR"/>
    <property type="match status" value="1"/>
</dbReference>
<gene>
    <name evidence="6" type="ORF">ZBT109_1468</name>
</gene>
<dbReference type="KEGG" id="zpl:ZBT109_1468"/>
<dbReference type="Gene3D" id="3.40.190.290">
    <property type="match status" value="1"/>
</dbReference>
<proteinExistence type="inferred from homology"/>
<dbReference type="STRING" id="1123510.GCA_000620025_00465"/>
<organism evidence="6 7">
    <name type="scientific">Zymobacter palmae</name>
    <dbReference type="NCBI Taxonomy" id="33074"/>
    <lineage>
        <taxon>Bacteria</taxon>
        <taxon>Pseudomonadati</taxon>
        <taxon>Pseudomonadota</taxon>
        <taxon>Gammaproteobacteria</taxon>
        <taxon>Oceanospirillales</taxon>
        <taxon>Halomonadaceae</taxon>
        <taxon>Zymobacter group</taxon>
        <taxon>Zymobacter</taxon>
    </lineage>
</organism>
<dbReference type="AlphaFoldDB" id="A0A348HF26"/>
<dbReference type="RefSeq" id="WP_027705807.1">
    <property type="nucleotide sequence ID" value="NZ_AP018933.1"/>
</dbReference>
<keyword evidence="7" id="KW-1185">Reference proteome</keyword>
<dbReference type="InterPro" id="IPR000847">
    <property type="entry name" value="LysR_HTH_N"/>
</dbReference>
<feature type="domain" description="HTH lysR-type" evidence="5">
    <location>
        <begin position="1"/>
        <end position="60"/>
    </location>
</feature>
<dbReference type="InterPro" id="IPR036390">
    <property type="entry name" value="WH_DNA-bd_sf"/>
</dbReference>
<keyword evidence="2" id="KW-0805">Transcription regulation</keyword>
<dbReference type="PANTHER" id="PTHR30126">
    <property type="entry name" value="HTH-TYPE TRANSCRIPTIONAL REGULATOR"/>
    <property type="match status" value="1"/>
</dbReference>
<dbReference type="OrthoDB" id="6971749at2"/>
<accession>A0A348HF26</accession>
<keyword evidence="4" id="KW-0804">Transcription</keyword>
<dbReference type="InterPro" id="IPR036388">
    <property type="entry name" value="WH-like_DNA-bd_sf"/>
</dbReference>
<dbReference type="Gene3D" id="1.10.10.10">
    <property type="entry name" value="Winged helix-like DNA-binding domain superfamily/Winged helix DNA-binding domain"/>
    <property type="match status" value="1"/>
</dbReference>
<dbReference type="PRINTS" id="PR00039">
    <property type="entry name" value="HTHLYSR"/>
</dbReference>
<reference evidence="6 7" key="1">
    <citation type="submission" date="2018-09" db="EMBL/GenBank/DDBJ databases">
        <title>Zymobacter palmae IAM14233 (=T109) whole genome analysis.</title>
        <authorList>
            <person name="Yanase H."/>
        </authorList>
    </citation>
    <scope>NUCLEOTIDE SEQUENCE [LARGE SCALE GENOMIC DNA]</scope>
    <source>
        <strain evidence="6 7">IAM14233</strain>
    </source>
</reference>
<name>A0A348HF26_9GAMM</name>
<comment type="similarity">
    <text evidence="1">Belongs to the LysR transcriptional regulatory family.</text>
</comment>
<evidence type="ECO:0000313" key="6">
    <source>
        <dbReference type="EMBL" id="BBG30228.1"/>
    </source>
</evidence>
<dbReference type="SUPFAM" id="SSF46785">
    <property type="entry name" value="Winged helix' DNA-binding domain"/>
    <property type="match status" value="1"/>
</dbReference>
<dbReference type="Pfam" id="PF03466">
    <property type="entry name" value="LysR_substrate"/>
    <property type="match status" value="1"/>
</dbReference>
<evidence type="ECO:0000256" key="2">
    <source>
        <dbReference type="ARBA" id="ARBA00023015"/>
    </source>
</evidence>
<evidence type="ECO:0000256" key="3">
    <source>
        <dbReference type="ARBA" id="ARBA00023125"/>
    </source>
</evidence>
<dbReference type="GO" id="GO:0003700">
    <property type="term" value="F:DNA-binding transcription factor activity"/>
    <property type="evidence" value="ECO:0007669"/>
    <property type="project" value="InterPro"/>
</dbReference>
<sequence length="296" mass="33203">MNLETKWLDDFVALADAHSFSAAARQRHVTQPAFSRRIRMLEQTIGRTLVDRSTSPVRLTPVGERFLQTARALVEQLDDCLPRLQAPDEGTLLSLRIAAAHSLASTFYPGWLCQPDNPLQQHHVEINAMNVAEVGMSVMLHRHDLGLIYHPANMPMDEQMQTRFDLHRLGGTRLLPVQRSAGAEHRWLGYAQGTLLGHMTSLLPVTEMQHDDQERQPTHCAESANVLKAMIMQGIGAGWLPELLIDDELEAGTLVTLGDEQVLLDIILIRAHETHPEPLRDALWHALPDSCADELW</sequence>
<keyword evidence="3" id="KW-0238">DNA-binding</keyword>
<evidence type="ECO:0000259" key="5">
    <source>
        <dbReference type="PROSITE" id="PS50931"/>
    </source>
</evidence>
<dbReference type="GO" id="GO:0000976">
    <property type="term" value="F:transcription cis-regulatory region binding"/>
    <property type="evidence" value="ECO:0007669"/>
    <property type="project" value="TreeGrafter"/>
</dbReference>
<dbReference type="Proteomes" id="UP000267342">
    <property type="component" value="Chromosome"/>
</dbReference>